<evidence type="ECO:0000259" key="6">
    <source>
        <dbReference type="Pfam" id="PF19037"/>
    </source>
</evidence>
<dbReference type="InterPro" id="IPR043971">
    <property type="entry name" value="FUZ/MON1/HPS1_longin_2"/>
</dbReference>
<proteinExistence type="inferred from homology"/>
<dbReference type="RefSeq" id="XP_064850308.1">
    <property type="nucleotide sequence ID" value="XM_064994236.1"/>
</dbReference>
<dbReference type="GO" id="GO:0016192">
    <property type="term" value="P:vesicle-mediated transport"/>
    <property type="evidence" value="ECO:0007669"/>
    <property type="project" value="InterPro"/>
</dbReference>
<accession>A0AAV5QEX9</accession>
<dbReference type="InterPro" id="IPR043972">
    <property type="entry name" value="FUZ/MON1/HPS1_longin_1"/>
</dbReference>
<keyword evidence="2" id="KW-0926">Vacuole</keyword>
<sequence>MPELSQPPQKPARPSRNFSLDSSNNGPTLNHGVLKVVPSVSINLENVNSPNNSQINNIRFESQDRSHSPSSPRSNITNIQDYTFNDGESQLSLLSKADETRVPKLTIYNNEQDQISIMENELDELMNDDDGLMNDFKSPQDQIDNRQINIYDLLNKIMVSNIGMENQLNMLELDKLKPKAINQDSNDTNENDYEHEKLEFLSHKKQFFILSSSGKPIYSFFGSDKLVVNYMSIIQTLISSFNDPDLNPVIASSRNDNLKSFKAGPTSFVVLNKDPIYLLAISSHSSESAIELKNQLYVLYNYILSILSKKQLVKFYSLKPNFDLANVLNASDYSLLNKVLISKILNPVFFLNGIESFYLHHSMKLRINAIIEKFKSTTKPNEMLYGILSDLNGKVITIMKPRKHFLHTSDLQILFSIIFSKSNKSVEKGKKIVINKKIAKETSNNSVDFANFEDLEVDFSNEEELWFPICLPEFNSNGFLYCFVNYIDINNIEIVSKNDEKVNTPPANSNDPNKLVFIVLSPDKNAFFNIRQVSKKIILEIMLSSNSQIWNRLIKAFKFNYCLNYLNFLDEFNKKHPNMNITGSTPRSLANNFFHFIFKSKKNSQIFIPSFNSLNVSSINTVSFEQLMFLYKELSNNLNQSQLSPTTFTPFASTSTSNTMKPQHNDSSNNNNNSNTNFSAFNGITNPFTGMFGGSEATTEAPSRVTNNKQSNPSDRKKSREKPMLSEDSNSGIPHGYSPIGGKSSLIYSKWNINGINLIGIAYSNSNYELFVIVKETRLFRQTTSKKNHLVENLKVIINWIFKNFNRLFITGLTF</sequence>
<feature type="region of interest" description="Disordered" evidence="4">
    <location>
        <begin position="692"/>
        <end position="736"/>
    </location>
</feature>
<feature type="domain" description="FUZ/MON1/HPS1 first Longin" evidence="5">
    <location>
        <begin position="205"/>
        <end position="335"/>
    </location>
</feature>
<dbReference type="GO" id="GO:0035658">
    <property type="term" value="C:Mon1-Ccz1 complex"/>
    <property type="evidence" value="ECO:0007669"/>
    <property type="project" value="TreeGrafter"/>
</dbReference>
<gene>
    <name evidence="7" type="ORF">DASC09_006330</name>
</gene>
<feature type="region of interest" description="Disordered" evidence="4">
    <location>
        <begin position="1"/>
        <end position="30"/>
    </location>
</feature>
<evidence type="ECO:0000256" key="1">
    <source>
        <dbReference type="ARBA" id="ARBA00008968"/>
    </source>
</evidence>
<comment type="similarity">
    <text evidence="1 2">Belongs to the MON1/SAND family.</text>
</comment>
<dbReference type="PRINTS" id="PR01546">
    <property type="entry name" value="YEAST73DUF"/>
</dbReference>
<dbReference type="PANTHER" id="PTHR13027">
    <property type="entry name" value="SAND PROTEIN-RELATED"/>
    <property type="match status" value="1"/>
</dbReference>
<evidence type="ECO:0000256" key="3">
    <source>
        <dbReference type="SAM" id="Coils"/>
    </source>
</evidence>
<keyword evidence="2" id="KW-0653">Protein transport</keyword>
<name>A0AAV5QEX9_9ASCO</name>
<dbReference type="GO" id="GO:0000329">
    <property type="term" value="C:fungal-type vacuole membrane"/>
    <property type="evidence" value="ECO:0007669"/>
    <property type="project" value="TreeGrafter"/>
</dbReference>
<evidence type="ECO:0000256" key="4">
    <source>
        <dbReference type="SAM" id="MobiDB-lite"/>
    </source>
</evidence>
<dbReference type="Pfam" id="PF19036">
    <property type="entry name" value="Fuz_longin_1"/>
    <property type="match status" value="1"/>
</dbReference>
<dbReference type="InterPro" id="IPR004353">
    <property type="entry name" value="Mon1"/>
</dbReference>
<dbReference type="Proteomes" id="UP001360560">
    <property type="component" value="Unassembled WGS sequence"/>
</dbReference>
<dbReference type="GO" id="GO:0006623">
    <property type="term" value="P:protein targeting to vacuole"/>
    <property type="evidence" value="ECO:0007669"/>
    <property type="project" value="UniProtKB-UniRule"/>
</dbReference>
<keyword evidence="2" id="KW-0072">Autophagy</keyword>
<comment type="subcellular location">
    <subcellularLocation>
        <location evidence="2">Endosome</location>
        <location evidence="2">Multivesicular body membrane</location>
        <topology evidence="2">Peripheral membrane protein</topology>
    </subcellularLocation>
    <subcellularLocation>
        <location evidence="2">Prevacuolar compartment membrane</location>
        <topology evidence="2">Peripheral membrane protein</topology>
    </subcellularLocation>
    <subcellularLocation>
        <location evidence="2">Vacuole membrane</location>
        <topology evidence="2">Peripheral membrane protein</topology>
    </subcellularLocation>
</comment>
<feature type="compositionally biased region" description="Polar residues" evidence="4">
    <location>
        <begin position="16"/>
        <end position="28"/>
    </location>
</feature>
<dbReference type="AlphaFoldDB" id="A0AAV5QEX9"/>
<evidence type="ECO:0000313" key="8">
    <source>
        <dbReference type="Proteomes" id="UP001360560"/>
    </source>
</evidence>
<feature type="compositionally biased region" description="Polar residues" evidence="4">
    <location>
        <begin position="696"/>
        <end position="713"/>
    </location>
</feature>
<keyword evidence="3" id="KW-0175">Coiled coil</keyword>
<keyword evidence="2" id="KW-0967">Endosome</keyword>
<dbReference type="GeneID" id="90071287"/>
<feature type="domain" description="FUZ/MON1/HPS1 second Longin" evidence="6">
    <location>
        <begin position="383"/>
        <end position="538"/>
    </location>
</feature>
<reference evidence="7 8" key="1">
    <citation type="journal article" date="2023" name="Elife">
        <title>Identification of key yeast species and microbe-microbe interactions impacting larval growth of Drosophila in the wild.</title>
        <authorList>
            <person name="Mure A."/>
            <person name="Sugiura Y."/>
            <person name="Maeda R."/>
            <person name="Honda K."/>
            <person name="Sakurai N."/>
            <person name="Takahashi Y."/>
            <person name="Watada M."/>
            <person name="Katoh T."/>
            <person name="Gotoh A."/>
            <person name="Gotoh Y."/>
            <person name="Taniguchi I."/>
            <person name="Nakamura K."/>
            <person name="Hayashi T."/>
            <person name="Katayama T."/>
            <person name="Uemura T."/>
            <person name="Hattori Y."/>
        </authorList>
    </citation>
    <scope>NUCLEOTIDE SEQUENCE [LARGE SCALE GENOMIC DNA]</scope>
    <source>
        <strain evidence="7 8">SC-9</strain>
    </source>
</reference>
<protein>
    <recommendedName>
        <fullName evidence="2">Vacuolar fusion protein MON1</fullName>
    </recommendedName>
</protein>
<keyword evidence="2" id="KW-0813">Transport</keyword>
<evidence type="ECO:0000313" key="7">
    <source>
        <dbReference type="EMBL" id="GMM33308.1"/>
    </source>
</evidence>
<dbReference type="GO" id="GO:0006914">
    <property type="term" value="P:autophagy"/>
    <property type="evidence" value="ECO:0007669"/>
    <property type="project" value="UniProtKB-UniRule"/>
</dbReference>
<comment type="function">
    <text evidence="2">Required for multiple vacuole delivery pathways including the cytoplasm to vacuole transport (Cvt), autophagy, pexophagy and endocytosis.</text>
</comment>
<comment type="caution">
    <text evidence="7">The sequence shown here is derived from an EMBL/GenBank/DDBJ whole genome shotgun (WGS) entry which is preliminary data.</text>
</comment>
<dbReference type="PANTHER" id="PTHR13027:SF7">
    <property type="entry name" value="VACUOLAR FUSION PROTEIN MON1 HOMOLOG"/>
    <property type="match status" value="1"/>
</dbReference>
<organism evidence="7 8">
    <name type="scientific">Saccharomycopsis crataegensis</name>
    <dbReference type="NCBI Taxonomy" id="43959"/>
    <lineage>
        <taxon>Eukaryota</taxon>
        <taxon>Fungi</taxon>
        <taxon>Dikarya</taxon>
        <taxon>Ascomycota</taxon>
        <taxon>Saccharomycotina</taxon>
        <taxon>Saccharomycetes</taxon>
        <taxon>Saccharomycopsidaceae</taxon>
        <taxon>Saccharomycopsis</taxon>
    </lineage>
</organism>
<dbReference type="GO" id="GO:0032585">
    <property type="term" value="C:multivesicular body membrane"/>
    <property type="evidence" value="ECO:0007669"/>
    <property type="project" value="UniProtKB-SubCell"/>
</dbReference>
<dbReference type="Pfam" id="PF19037">
    <property type="entry name" value="Fuz_longin_2"/>
    <property type="match status" value="1"/>
</dbReference>
<dbReference type="EMBL" id="BTFZ01000001">
    <property type="protein sequence ID" value="GMM33308.1"/>
    <property type="molecule type" value="Genomic_DNA"/>
</dbReference>
<feature type="coiled-coil region" evidence="3">
    <location>
        <begin position="108"/>
        <end position="135"/>
    </location>
</feature>
<feature type="region of interest" description="Disordered" evidence="4">
    <location>
        <begin position="649"/>
        <end position="680"/>
    </location>
</feature>
<evidence type="ECO:0000259" key="5">
    <source>
        <dbReference type="Pfam" id="PF19036"/>
    </source>
</evidence>
<feature type="compositionally biased region" description="Basic and acidic residues" evidence="4">
    <location>
        <begin position="714"/>
        <end position="725"/>
    </location>
</feature>
<keyword evidence="2" id="KW-0472">Membrane</keyword>
<keyword evidence="8" id="KW-1185">Reference proteome</keyword>
<evidence type="ECO:0000256" key="2">
    <source>
        <dbReference type="RuleBase" id="RU367048"/>
    </source>
</evidence>